<dbReference type="SUPFAM" id="SSF52540">
    <property type="entry name" value="P-loop containing nucleoside triphosphate hydrolases"/>
    <property type="match status" value="1"/>
</dbReference>
<evidence type="ECO:0000313" key="6">
    <source>
        <dbReference type="EMBL" id="GAA0417080.1"/>
    </source>
</evidence>
<reference evidence="6 7" key="1">
    <citation type="journal article" date="2019" name="Int. J. Syst. Evol. Microbiol.">
        <title>The Global Catalogue of Microorganisms (GCM) 10K type strain sequencing project: providing services to taxonomists for standard genome sequencing and annotation.</title>
        <authorList>
            <consortium name="The Broad Institute Genomics Platform"/>
            <consortium name="The Broad Institute Genome Sequencing Center for Infectious Disease"/>
            <person name="Wu L."/>
            <person name="Ma J."/>
        </authorList>
    </citation>
    <scope>NUCLEOTIDE SEQUENCE [LARGE SCALE GENOMIC DNA]</scope>
    <source>
        <strain evidence="6 7">JCM 4788</strain>
    </source>
</reference>
<feature type="DNA-binding region" description="OmpR/PhoB-type" evidence="4">
    <location>
        <begin position="1"/>
        <end position="97"/>
    </location>
</feature>
<sequence length="1065" mass="111638">MRFGVLGPLEVTSAQGEPVPVPEAKVRTLLAVLLADAGGVVGADRLVDALWDGVPLPSAPHRALQAKVSQLRAALDRARPGARSWVVGRPPGYALRTGDDEAVDMHRFAALVGRARATPDARTRAALLTDALALWRGPAFAGFTGIPAVRATAERLEEDRLTAVEDRAEALLAAGGHRDLLGELADLTARHPLRERLRATHIRALYGAGRQGEALAAFEDLRTALAGELGLDPGPELVALHRAVLRQDPGLVPSAPPPTNLPAPLDEVIGRGDDTEAVLALLREHRLVTLTGPGGVGKTRLALEAAARLADAYAGGVWLVELAGLRPRSDAAALAEEIAAALGVRDDGAWGPRSAVPDRLAEALRGRELLLVLDNCEHVVAPAAETAGRLLRGVPGLRILMTGQEPLALPGERLWEVRPLDGEAAVRLFAARAAATAPGFVLGPGNAPAVAELVRRLDGIPLALELAAGRVRTLGLPGLLARLDDRLRLLSGARRGTPERQRTLKATIDWSWDLLTEDQRTVLRRLSVHADGWDLGWAEAVAGWGAVAPEDVWEVLARLVERSLVSAGEAHGEPRYRMLESVAAYGADRLAEAGESDAARARHAAYAVRFAVRAARGLRGPEQGTLLARLDTESANLREALDVLVDAGRGAEALRLAGALAPYWVLRGRLGQARRSLMSALSAADGTEGAPRARAEAWHTAVTIMEGDGTDRAGRIDRALRRFDPRDTAGVAEAQYILGHALSLIGDMPGARDLSDAALAAFRALGDRWGEAAALADRAVQALSFGELERVAHEGATSAAMFAELGDRWGRARTAGVRAAHAEIFGDYPSAARLLREGLEAAEELGLSTMASDLTAGLGRVALLEGDPAAARQLHRRAHDLAGLQGFRAGQVNADLGLALTARRSGDLDTAEALLLDVLAWHRRVGLDSANALVLAELGFVAELRGDAAAALARQEEGLAVARTTGDPRAVALALEGLAGALALHGDARPAALLLGAADAARRGAGAPLPTAERGDVDRITSTLRASLGNGPFEELIASGGTLGPRDAYAAARADGVGAPLRAGW</sequence>
<keyword evidence="2" id="KW-0902">Two-component regulatory system</keyword>
<name>A0ABN0YX21_9ACTN</name>
<dbReference type="InterPro" id="IPR005158">
    <property type="entry name" value="BTAD"/>
</dbReference>
<keyword evidence="3 4" id="KW-0238">DNA-binding</keyword>
<evidence type="ECO:0000256" key="2">
    <source>
        <dbReference type="ARBA" id="ARBA00023012"/>
    </source>
</evidence>
<dbReference type="Gene3D" id="1.25.40.10">
    <property type="entry name" value="Tetratricopeptide repeat domain"/>
    <property type="match status" value="3"/>
</dbReference>
<dbReference type="InterPro" id="IPR027417">
    <property type="entry name" value="P-loop_NTPase"/>
</dbReference>
<organism evidence="6 7">
    <name type="scientific">Streptomyces luteireticuli</name>
    <dbReference type="NCBI Taxonomy" id="173858"/>
    <lineage>
        <taxon>Bacteria</taxon>
        <taxon>Bacillati</taxon>
        <taxon>Actinomycetota</taxon>
        <taxon>Actinomycetes</taxon>
        <taxon>Kitasatosporales</taxon>
        <taxon>Streptomycetaceae</taxon>
        <taxon>Streptomyces</taxon>
    </lineage>
</organism>
<evidence type="ECO:0000256" key="3">
    <source>
        <dbReference type="ARBA" id="ARBA00023125"/>
    </source>
</evidence>
<dbReference type="PANTHER" id="PTHR47691:SF3">
    <property type="entry name" value="HTH-TYPE TRANSCRIPTIONAL REGULATOR RV0890C-RELATED"/>
    <property type="match status" value="1"/>
</dbReference>
<dbReference type="SUPFAM" id="SSF48452">
    <property type="entry name" value="TPR-like"/>
    <property type="match status" value="3"/>
</dbReference>
<evidence type="ECO:0000256" key="1">
    <source>
        <dbReference type="ARBA" id="ARBA00005820"/>
    </source>
</evidence>
<dbReference type="EMBL" id="BAAABX010000048">
    <property type="protein sequence ID" value="GAA0417080.1"/>
    <property type="molecule type" value="Genomic_DNA"/>
</dbReference>
<dbReference type="PANTHER" id="PTHR47691">
    <property type="entry name" value="REGULATOR-RELATED"/>
    <property type="match status" value="1"/>
</dbReference>
<dbReference type="InterPro" id="IPR016032">
    <property type="entry name" value="Sig_transdc_resp-reg_C-effctor"/>
</dbReference>
<comment type="similarity">
    <text evidence="1">Belongs to the AfsR/DnrI/RedD regulatory family.</text>
</comment>
<dbReference type="InterPro" id="IPR001867">
    <property type="entry name" value="OmpR/PhoB-type_DNA-bd"/>
</dbReference>
<comment type="caution">
    <text evidence="6">The sequence shown here is derived from an EMBL/GenBank/DDBJ whole genome shotgun (WGS) entry which is preliminary data.</text>
</comment>
<dbReference type="PRINTS" id="PR00364">
    <property type="entry name" value="DISEASERSIST"/>
</dbReference>
<dbReference type="Proteomes" id="UP001500879">
    <property type="component" value="Unassembled WGS sequence"/>
</dbReference>
<dbReference type="Pfam" id="PF13401">
    <property type="entry name" value="AAA_22"/>
    <property type="match status" value="1"/>
</dbReference>
<evidence type="ECO:0000313" key="7">
    <source>
        <dbReference type="Proteomes" id="UP001500879"/>
    </source>
</evidence>
<protein>
    <submittedName>
        <fullName evidence="6">BTAD domain-containing putative transcriptional regulator</fullName>
    </submittedName>
</protein>
<dbReference type="Pfam" id="PF03704">
    <property type="entry name" value="BTAD"/>
    <property type="match status" value="1"/>
</dbReference>
<dbReference type="InterPro" id="IPR011990">
    <property type="entry name" value="TPR-like_helical_dom_sf"/>
</dbReference>
<dbReference type="Gene3D" id="1.10.10.10">
    <property type="entry name" value="Winged helix-like DNA-binding domain superfamily/Winged helix DNA-binding domain"/>
    <property type="match status" value="1"/>
</dbReference>
<evidence type="ECO:0000259" key="5">
    <source>
        <dbReference type="PROSITE" id="PS51755"/>
    </source>
</evidence>
<feature type="domain" description="OmpR/PhoB-type" evidence="5">
    <location>
        <begin position="1"/>
        <end position="97"/>
    </location>
</feature>
<accession>A0ABN0YX21</accession>
<dbReference type="Pfam" id="PF25872">
    <property type="entry name" value="HTH_77"/>
    <property type="match status" value="1"/>
</dbReference>
<dbReference type="PROSITE" id="PS51755">
    <property type="entry name" value="OMPR_PHOB"/>
    <property type="match status" value="1"/>
</dbReference>
<gene>
    <name evidence="6" type="ORF">GCM10010357_43060</name>
</gene>
<dbReference type="SMART" id="SM00862">
    <property type="entry name" value="Trans_reg_C"/>
    <property type="match status" value="1"/>
</dbReference>
<evidence type="ECO:0000256" key="4">
    <source>
        <dbReference type="PROSITE-ProRule" id="PRU01091"/>
    </source>
</evidence>
<dbReference type="InterPro" id="IPR058852">
    <property type="entry name" value="HTH_77"/>
</dbReference>
<dbReference type="CDD" id="cd15831">
    <property type="entry name" value="BTAD"/>
    <property type="match status" value="1"/>
</dbReference>
<dbReference type="RefSeq" id="WP_344026853.1">
    <property type="nucleotide sequence ID" value="NZ_BAAABX010000048.1"/>
</dbReference>
<dbReference type="Gene3D" id="3.40.50.300">
    <property type="entry name" value="P-loop containing nucleotide triphosphate hydrolases"/>
    <property type="match status" value="1"/>
</dbReference>
<proteinExistence type="inferred from homology"/>
<dbReference type="SUPFAM" id="SSF46894">
    <property type="entry name" value="C-terminal effector domain of the bipartite response regulators"/>
    <property type="match status" value="1"/>
</dbReference>
<dbReference type="SMART" id="SM01043">
    <property type="entry name" value="BTAD"/>
    <property type="match status" value="1"/>
</dbReference>
<dbReference type="InterPro" id="IPR049945">
    <property type="entry name" value="AAA_22"/>
</dbReference>
<keyword evidence="7" id="KW-1185">Reference proteome</keyword>
<dbReference type="InterPro" id="IPR036388">
    <property type="entry name" value="WH-like_DNA-bd_sf"/>
</dbReference>